<feature type="non-terminal residue" evidence="3">
    <location>
        <position position="1"/>
    </location>
</feature>
<organism evidence="3 4">
    <name type="scientific">Candidatus Mediterraneibacter caccavium</name>
    <dbReference type="NCBI Taxonomy" id="2838661"/>
    <lineage>
        <taxon>Bacteria</taxon>
        <taxon>Bacillati</taxon>
        <taxon>Bacillota</taxon>
        <taxon>Clostridia</taxon>
        <taxon>Lachnospirales</taxon>
        <taxon>Lachnospiraceae</taxon>
        <taxon>Mediterraneibacter</taxon>
    </lineage>
</organism>
<dbReference type="Pfam" id="PF00589">
    <property type="entry name" value="Phage_integrase"/>
    <property type="match status" value="1"/>
</dbReference>
<dbReference type="SUPFAM" id="SSF56349">
    <property type="entry name" value="DNA breaking-rejoining enzymes"/>
    <property type="match status" value="1"/>
</dbReference>
<reference evidence="3" key="2">
    <citation type="submission" date="2021-04" db="EMBL/GenBank/DDBJ databases">
        <authorList>
            <person name="Gilroy R."/>
        </authorList>
    </citation>
    <scope>NUCLEOTIDE SEQUENCE</scope>
    <source>
        <strain evidence="3">ChiSjej5B23-15282</strain>
    </source>
</reference>
<evidence type="ECO:0000259" key="2">
    <source>
        <dbReference type="PROSITE" id="PS51898"/>
    </source>
</evidence>
<dbReference type="InterPro" id="IPR011010">
    <property type="entry name" value="DNA_brk_join_enz"/>
</dbReference>
<dbReference type="GO" id="GO:0003677">
    <property type="term" value="F:DNA binding"/>
    <property type="evidence" value="ECO:0007669"/>
    <property type="project" value="InterPro"/>
</dbReference>
<accession>A0A9D1VXB7</accession>
<comment type="caution">
    <text evidence="3">The sequence shown here is derived from an EMBL/GenBank/DDBJ whole genome shotgun (WGS) entry which is preliminary data.</text>
</comment>
<dbReference type="AlphaFoldDB" id="A0A9D1VXB7"/>
<dbReference type="GO" id="GO:0015074">
    <property type="term" value="P:DNA integration"/>
    <property type="evidence" value="ECO:0007669"/>
    <property type="project" value="InterPro"/>
</dbReference>
<gene>
    <name evidence="3" type="ORF">H9981_06725</name>
</gene>
<dbReference type="Gene3D" id="1.10.443.10">
    <property type="entry name" value="Intergrase catalytic core"/>
    <property type="match status" value="1"/>
</dbReference>
<feature type="domain" description="Tyr recombinase" evidence="2">
    <location>
        <begin position="1"/>
        <end position="126"/>
    </location>
</feature>
<dbReference type="InterPro" id="IPR013762">
    <property type="entry name" value="Integrase-like_cat_sf"/>
</dbReference>
<reference evidence="3" key="1">
    <citation type="journal article" date="2021" name="PeerJ">
        <title>Extensive microbial diversity within the chicken gut microbiome revealed by metagenomics and culture.</title>
        <authorList>
            <person name="Gilroy R."/>
            <person name="Ravi A."/>
            <person name="Getino M."/>
            <person name="Pursley I."/>
            <person name="Horton D.L."/>
            <person name="Alikhan N.F."/>
            <person name="Baker D."/>
            <person name="Gharbi K."/>
            <person name="Hall N."/>
            <person name="Watson M."/>
            <person name="Adriaenssens E.M."/>
            <person name="Foster-Nyarko E."/>
            <person name="Jarju S."/>
            <person name="Secka A."/>
            <person name="Antonio M."/>
            <person name="Oren A."/>
            <person name="Chaudhuri R.R."/>
            <person name="La Ragione R."/>
            <person name="Hildebrand F."/>
            <person name="Pallen M.J."/>
        </authorList>
    </citation>
    <scope>NUCLEOTIDE SEQUENCE</scope>
    <source>
        <strain evidence="3">ChiSjej5B23-15282</strain>
    </source>
</reference>
<dbReference type="GO" id="GO:0006310">
    <property type="term" value="P:DNA recombination"/>
    <property type="evidence" value="ECO:0007669"/>
    <property type="project" value="UniProtKB-KW"/>
</dbReference>
<evidence type="ECO:0000256" key="1">
    <source>
        <dbReference type="ARBA" id="ARBA00023172"/>
    </source>
</evidence>
<protein>
    <submittedName>
        <fullName evidence="3">Tyrosine-type recombinase/integrase</fullName>
    </submittedName>
</protein>
<dbReference type="PROSITE" id="PS51898">
    <property type="entry name" value="TYR_RECOMBINASE"/>
    <property type="match status" value="1"/>
</dbReference>
<dbReference type="InterPro" id="IPR002104">
    <property type="entry name" value="Integrase_catalytic"/>
</dbReference>
<sequence>GSMITEVRDFPKTEAGIRDVIIPKSCEWILKKIRSMNPFGEYVFERNGERIKNYMFSRRLKRICKKNNILPKSLNKVRKTYGTILLDSGVSESIVTLQMGHTDIRTTKMYYYKDRNDMEKKMDVIDHVSNL</sequence>
<evidence type="ECO:0000313" key="3">
    <source>
        <dbReference type="EMBL" id="HIX48689.1"/>
    </source>
</evidence>
<dbReference type="EMBL" id="DXFA01000117">
    <property type="protein sequence ID" value="HIX48689.1"/>
    <property type="molecule type" value="Genomic_DNA"/>
</dbReference>
<proteinExistence type="predicted"/>
<evidence type="ECO:0000313" key="4">
    <source>
        <dbReference type="Proteomes" id="UP000824243"/>
    </source>
</evidence>
<dbReference type="Proteomes" id="UP000824243">
    <property type="component" value="Unassembled WGS sequence"/>
</dbReference>
<keyword evidence="1" id="KW-0233">DNA recombination</keyword>
<name>A0A9D1VXB7_9FIRM</name>